<keyword evidence="3" id="KW-0804">Transcription</keyword>
<dbReference type="SMART" id="SM00354">
    <property type="entry name" value="HTH_LACI"/>
    <property type="match status" value="1"/>
</dbReference>
<dbReference type="RefSeq" id="WP_377913995.1">
    <property type="nucleotide sequence ID" value="NZ_JBHRZT010000032.1"/>
</dbReference>
<dbReference type="InterPro" id="IPR028082">
    <property type="entry name" value="Peripla_BP_I"/>
</dbReference>
<gene>
    <name evidence="5" type="ORF">ACFOU2_08090</name>
</gene>
<feature type="domain" description="HTH lacI-type" evidence="4">
    <location>
        <begin position="3"/>
        <end position="57"/>
    </location>
</feature>
<dbReference type="GO" id="GO:0003677">
    <property type="term" value="F:DNA binding"/>
    <property type="evidence" value="ECO:0007669"/>
    <property type="project" value="UniProtKB-KW"/>
</dbReference>
<name>A0ABV8B0V9_9BACI</name>
<evidence type="ECO:0000313" key="6">
    <source>
        <dbReference type="Proteomes" id="UP001595752"/>
    </source>
</evidence>
<sequence length="339" mass="37604">MSVTIKDVAKLANVAPSTVSRVIANSPRISERTKKRVREAMEYLGYHPNFNARSLANKNTQAIGLVMPSSADKAFQNPFFPEVIRGISTKAHEKNFAIYMSTGQTEQEIYDGVVAMIHGRRVDGILLLYSRVGDRIISLLQEKKFPFSVIGKPSKGAEQITHVDNDNFKAGMEATDYLIQLGHERIAFVGGSLDLVVTIDRMLGYKKALGDADILYRDDYIVQEEFLKEGGREAIMGLMSLQTPPTALIVTDDLMSFGIMGSIDEMGLSVPEDISIVSFNNLMLGEFAKPPLTSIDIDIFKLGYQAAGCLLDQIENSDQEAKRVIVPHKLIKRQTCQRL</sequence>
<dbReference type="SUPFAM" id="SSF53822">
    <property type="entry name" value="Periplasmic binding protein-like I"/>
    <property type="match status" value="1"/>
</dbReference>
<dbReference type="Pfam" id="PF00356">
    <property type="entry name" value="LacI"/>
    <property type="match status" value="1"/>
</dbReference>
<reference evidence="6" key="1">
    <citation type="journal article" date="2019" name="Int. J. Syst. Evol. Microbiol.">
        <title>The Global Catalogue of Microorganisms (GCM) 10K type strain sequencing project: providing services to taxonomists for standard genome sequencing and annotation.</title>
        <authorList>
            <consortium name="The Broad Institute Genomics Platform"/>
            <consortium name="The Broad Institute Genome Sequencing Center for Infectious Disease"/>
            <person name="Wu L."/>
            <person name="Ma J."/>
        </authorList>
    </citation>
    <scope>NUCLEOTIDE SEQUENCE [LARGE SCALE GENOMIC DNA]</scope>
    <source>
        <strain evidence="6">CCUG 61889</strain>
    </source>
</reference>
<evidence type="ECO:0000313" key="5">
    <source>
        <dbReference type="EMBL" id="MFC3883475.1"/>
    </source>
</evidence>
<keyword evidence="2 5" id="KW-0238">DNA-binding</keyword>
<keyword evidence="6" id="KW-1185">Reference proteome</keyword>
<organism evidence="5 6">
    <name type="scientific">Bacillus songklensis</name>
    <dbReference type="NCBI Taxonomy" id="1069116"/>
    <lineage>
        <taxon>Bacteria</taxon>
        <taxon>Bacillati</taxon>
        <taxon>Bacillota</taxon>
        <taxon>Bacilli</taxon>
        <taxon>Bacillales</taxon>
        <taxon>Bacillaceae</taxon>
        <taxon>Bacillus</taxon>
    </lineage>
</organism>
<comment type="caution">
    <text evidence="5">The sequence shown here is derived from an EMBL/GenBank/DDBJ whole genome shotgun (WGS) entry which is preliminary data.</text>
</comment>
<proteinExistence type="predicted"/>
<evidence type="ECO:0000256" key="3">
    <source>
        <dbReference type="ARBA" id="ARBA00023163"/>
    </source>
</evidence>
<dbReference type="CDD" id="cd06294">
    <property type="entry name" value="PBP1_MalR-like"/>
    <property type="match status" value="1"/>
</dbReference>
<evidence type="ECO:0000256" key="2">
    <source>
        <dbReference type="ARBA" id="ARBA00023125"/>
    </source>
</evidence>
<dbReference type="Proteomes" id="UP001595752">
    <property type="component" value="Unassembled WGS sequence"/>
</dbReference>
<dbReference type="Gene3D" id="3.40.50.2300">
    <property type="match status" value="2"/>
</dbReference>
<dbReference type="PANTHER" id="PTHR30146:SF109">
    <property type="entry name" value="HTH-TYPE TRANSCRIPTIONAL REGULATOR GALS"/>
    <property type="match status" value="1"/>
</dbReference>
<dbReference type="InterPro" id="IPR000843">
    <property type="entry name" value="HTH_LacI"/>
</dbReference>
<dbReference type="PROSITE" id="PS50932">
    <property type="entry name" value="HTH_LACI_2"/>
    <property type="match status" value="1"/>
</dbReference>
<dbReference type="Pfam" id="PF13377">
    <property type="entry name" value="Peripla_BP_3"/>
    <property type="match status" value="1"/>
</dbReference>
<dbReference type="PANTHER" id="PTHR30146">
    <property type="entry name" value="LACI-RELATED TRANSCRIPTIONAL REPRESSOR"/>
    <property type="match status" value="1"/>
</dbReference>
<dbReference type="InterPro" id="IPR010982">
    <property type="entry name" value="Lambda_DNA-bd_dom_sf"/>
</dbReference>
<protein>
    <submittedName>
        <fullName evidence="5">LacI family DNA-binding transcriptional regulator</fullName>
    </submittedName>
</protein>
<dbReference type="SUPFAM" id="SSF47413">
    <property type="entry name" value="lambda repressor-like DNA-binding domains"/>
    <property type="match status" value="1"/>
</dbReference>
<dbReference type="EMBL" id="JBHRZT010000032">
    <property type="protein sequence ID" value="MFC3883475.1"/>
    <property type="molecule type" value="Genomic_DNA"/>
</dbReference>
<dbReference type="CDD" id="cd01392">
    <property type="entry name" value="HTH_LacI"/>
    <property type="match status" value="1"/>
</dbReference>
<dbReference type="Gene3D" id="1.10.260.40">
    <property type="entry name" value="lambda repressor-like DNA-binding domains"/>
    <property type="match status" value="1"/>
</dbReference>
<dbReference type="InterPro" id="IPR046335">
    <property type="entry name" value="LacI/GalR-like_sensor"/>
</dbReference>
<evidence type="ECO:0000256" key="1">
    <source>
        <dbReference type="ARBA" id="ARBA00023015"/>
    </source>
</evidence>
<accession>A0ABV8B0V9</accession>
<evidence type="ECO:0000259" key="4">
    <source>
        <dbReference type="PROSITE" id="PS50932"/>
    </source>
</evidence>
<keyword evidence="1" id="KW-0805">Transcription regulation</keyword>